<proteinExistence type="predicted"/>
<dbReference type="EMBL" id="HACA01009023">
    <property type="protein sequence ID" value="CDW26384.1"/>
    <property type="molecule type" value="Transcribed_RNA"/>
</dbReference>
<sequence>MLCYTELALLLSNGIGFHGHRWRFGRELSTQPRKNILSSTVSSLQLKRQYHTFVGRVDFTVFSSHKPLTTALESRTHLGLQDNTGHFPLLQNFIAILYISLENLYQILPVNWAPLSEWIESRTRKPNLRRRF</sequence>
<organism evidence="1">
    <name type="scientific">Lepeophtheirus salmonis</name>
    <name type="common">Salmon louse</name>
    <name type="synonym">Caligus salmonis</name>
    <dbReference type="NCBI Taxonomy" id="72036"/>
    <lineage>
        <taxon>Eukaryota</taxon>
        <taxon>Metazoa</taxon>
        <taxon>Ecdysozoa</taxon>
        <taxon>Arthropoda</taxon>
        <taxon>Crustacea</taxon>
        <taxon>Multicrustacea</taxon>
        <taxon>Hexanauplia</taxon>
        <taxon>Copepoda</taxon>
        <taxon>Siphonostomatoida</taxon>
        <taxon>Caligidae</taxon>
        <taxon>Lepeophtheirus</taxon>
    </lineage>
</organism>
<evidence type="ECO:0000313" key="1">
    <source>
        <dbReference type="EMBL" id="CDW26384.1"/>
    </source>
</evidence>
<name>A0A0K2TKD4_LEPSM</name>
<reference evidence="1" key="1">
    <citation type="submission" date="2014-05" db="EMBL/GenBank/DDBJ databases">
        <authorList>
            <person name="Chronopoulou M."/>
        </authorList>
    </citation>
    <scope>NUCLEOTIDE SEQUENCE</scope>
    <source>
        <tissue evidence="1">Whole organism</tissue>
    </source>
</reference>
<protein>
    <submittedName>
        <fullName evidence="1">Uncharacterized protein</fullName>
    </submittedName>
</protein>
<accession>A0A0K2TKD4</accession>
<dbReference type="AlphaFoldDB" id="A0A0K2TKD4"/>